<feature type="transmembrane region" description="Helical" evidence="5">
    <location>
        <begin position="174"/>
        <end position="196"/>
    </location>
</feature>
<evidence type="ECO:0000256" key="3">
    <source>
        <dbReference type="ARBA" id="ARBA00022989"/>
    </source>
</evidence>
<protein>
    <submittedName>
        <fullName evidence="7">ABC transporter permease subunit</fullName>
    </submittedName>
</protein>
<name>A0A5Q2MKZ8_9ACTN</name>
<accession>A0A5Q2MKZ8</accession>
<proteinExistence type="predicted"/>
<feature type="transmembrane region" description="Helical" evidence="5">
    <location>
        <begin position="20"/>
        <end position="40"/>
    </location>
</feature>
<sequence length="272" mass="28894">MMDALRYEYVRLRTIRSTYWLIGIALALQVVFAVLIAWSLDRSTSFAGGDETFQVLATIGGSTGAPLLMAYVVGLLGVFSTGHEYRHGMIRATLTAIPNRTHVFWAKVISTAVIAAVTAVLCVLIGLLCIAVYGLDMPRSGAFVETSAGIVLYTALFALSGLAYAAIVRNQTAAVALLMLVPSLLEFIVQSIVVIIKTNSADPRGSGGITAILKYLPYDAGSQMYVQSSVDDFVQRALGAEPFGALGGGIVMGVFVAALIALAYTLFVRRDA</sequence>
<feature type="transmembrane region" description="Helical" evidence="5">
    <location>
        <begin position="147"/>
        <end position="167"/>
    </location>
</feature>
<dbReference type="KEGG" id="aef:GEV26_14415"/>
<dbReference type="InterPro" id="IPR013525">
    <property type="entry name" value="ABC2_TM"/>
</dbReference>
<keyword evidence="4 5" id="KW-0472">Membrane</keyword>
<evidence type="ECO:0000259" key="6">
    <source>
        <dbReference type="Pfam" id="PF12698"/>
    </source>
</evidence>
<dbReference type="AlphaFoldDB" id="A0A5Q2MKZ8"/>
<keyword evidence="8" id="KW-1185">Reference proteome</keyword>
<feature type="domain" description="ABC-2 type transporter transmembrane" evidence="6">
    <location>
        <begin position="65"/>
        <end position="263"/>
    </location>
</feature>
<gene>
    <name evidence="7" type="ORF">GEV26_14415</name>
</gene>
<dbReference type="EMBL" id="CP045737">
    <property type="protein sequence ID" value="QGG42471.1"/>
    <property type="molecule type" value="Genomic_DNA"/>
</dbReference>
<dbReference type="Proteomes" id="UP000392064">
    <property type="component" value="Chromosome"/>
</dbReference>
<comment type="subcellular location">
    <subcellularLocation>
        <location evidence="1">Membrane</location>
        <topology evidence="1">Multi-pass membrane protein</topology>
    </subcellularLocation>
</comment>
<evidence type="ECO:0000256" key="1">
    <source>
        <dbReference type="ARBA" id="ARBA00004141"/>
    </source>
</evidence>
<keyword evidence="2 5" id="KW-0812">Transmembrane</keyword>
<evidence type="ECO:0000256" key="5">
    <source>
        <dbReference type="SAM" id="Phobius"/>
    </source>
</evidence>
<evidence type="ECO:0000313" key="7">
    <source>
        <dbReference type="EMBL" id="QGG42471.1"/>
    </source>
</evidence>
<reference evidence="7 8" key="1">
    <citation type="submission" date="2019-11" db="EMBL/GenBank/DDBJ databases">
        <authorList>
            <person name="Li J."/>
        </authorList>
    </citation>
    <scope>NUCLEOTIDE SEQUENCE [LARGE SCALE GENOMIC DNA]</scope>
    <source>
        <strain evidence="7 8">MF47</strain>
    </source>
</reference>
<feature type="transmembrane region" description="Helical" evidence="5">
    <location>
        <begin position="52"/>
        <end position="79"/>
    </location>
</feature>
<feature type="transmembrane region" description="Helical" evidence="5">
    <location>
        <begin position="243"/>
        <end position="267"/>
    </location>
</feature>
<dbReference type="Pfam" id="PF12698">
    <property type="entry name" value="ABC2_membrane_3"/>
    <property type="match status" value="1"/>
</dbReference>
<evidence type="ECO:0000256" key="4">
    <source>
        <dbReference type="ARBA" id="ARBA00023136"/>
    </source>
</evidence>
<organism evidence="7 8">
    <name type="scientific">Aeromicrobium yanjiei</name>
    <dbReference type="NCBI Taxonomy" id="2662028"/>
    <lineage>
        <taxon>Bacteria</taxon>
        <taxon>Bacillati</taxon>
        <taxon>Actinomycetota</taxon>
        <taxon>Actinomycetes</taxon>
        <taxon>Propionibacteriales</taxon>
        <taxon>Nocardioidaceae</taxon>
        <taxon>Aeromicrobium</taxon>
    </lineage>
</organism>
<feature type="transmembrane region" description="Helical" evidence="5">
    <location>
        <begin position="108"/>
        <end position="135"/>
    </location>
</feature>
<dbReference type="RefSeq" id="WP_153654152.1">
    <property type="nucleotide sequence ID" value="NZ_CP045737.1"/>
</dbReference>
<keyword evidence="3 5" id="KW-1133">Transmembrane helix</keyword>
<evidence type="ECO:0000256" key="2">
    <source>
        <dbReference type="ARBA" id="ARBA00022692"/>
    </source>
</evidence>
<evidence type="ECO:0000313" key="8">
    <source>
        <dbReference type="Proteomes" id="UP000392064"/>
    </source>
</evidence>